<feature type="transmembrane region" description="Helical" evidence="12">
    <location>
        <begin position="256"/>
        <end position="274"/>
    </location>
</feature>
<keyword evidence="2" id="KW-1003">Cell membrane</keyword>
<keyword evidence="6" id="KW-0560">Oxidoreductase</keyword>
<dbReference type="Pfam" id="PF02628">
    <property type="entry name" value="COX15-CtaA"/>
    <property type="match status" value="1"/>
</dbReference>
<dbReference type="GO" id="GO:0006784">
    <property type="term" value="P:heme A biosynthetic process"/>
    <property type="evidence" value="ECO:0007669"/>
    <property type="project" value="InterPro"/>
</dbReference>
<feature type="transmembrane region" description="Helical" evidence="12">
    <location>
        <begin position="175"/>
        <end position="194"/>
    </location>
</feature>
<dbReference type="RefSeq" id="WP_072762981.1">
    <property type="nucleotide sequence ID" value="NZ_FQYX01000002.1"/>
</dbReference>
<proteinExistence type="predicted"/>
<sequence length="344" mass="38728">MHKNFTKIAKISLILVYLVIVAGAVVRMTGSGMGCPDWPKCFGYYIPPTDISELQWDANRDFKKGQVIIVNESLQVARKDFITGTSYEPENWTPYTKHDYAVFNPLHTWTEFINRLFGALAGLGTLVMAIAALSFWKKQKSITIISWLVVFAMGFQAWLGATVVFSVLAPAKITVHMVMALVIVALILYVIHISKPSVKTIKTNTPIRFLLITALALTLIQVVFGTQVRQFIDEQSAIVGDDASHLWLANPTISFYIHRSLSIAIVLLNVFLAYRIYTNNLDFKKINWVLILLFLEIITGMSMYYFDFPFSTQALHLVLAALLFGVQFYLVLEAINSSNTVKTL</sequence>
<feature type="transmembrane region" description="Helical" evidence="12">
    <location>
        <begin position="12"/>
        <end position="30"/>
    </location>
</feature>
<dbReference type="InterPro" id="IPR050450">
    <property type="entry name" value="COX15/CtaA_HemeA_synthase"/>
</dbReference>
<evidence type="ECO:0000256" key="1">
    <source>
        <dbReference type="ARBA" id="ARBA00004141"/>
    </source>
</evidence>
<comment type="subcellular location">
    <subcellularLocation>
        <location evidence="1">Membrane</location>
        <topology evidence="1">Multi-pass membrane protein</topology>
    </subcellularLocation>
</comment>
<keyword evidence="4" id="KW-0479">Metal-binding</keyword>
<feature type="transmembrane region" description="Helical" evidence="12">
    <location>
        <begin position="148"/>
        <end position="169"/>
    </location>
</feature>
<dbReference type="EMBL" id="FQYX01000002">
    <property type="protein sequence ID" value="SHI47100.1"/>
    <property type="molecule type" value="Genomic_DNA"/>
</dbReference>
<evidence type="ECO:0000256" key="2">
    <source>
        <dbReference type="ARBA" id="ARBA00022475"/>
    </source>
</evidence>
<evidence type="ECO:0000256" key="4">
    <source>
        <dbReference type="ARBA" id="ARBA00022723"/>
    </source>
</evidence>
<name>A0A1M6BEC3_9FLAO</name>
<evidence type="ECO:0000256" key="7">
    <source>
        <dbReference type="ARBA" id="ARBA00023004"/>
    </source>
</evidence>
<keyword evidence="7" id="KW-0408">Iron</keyword>
<accession>A0A1M6BEC3</accession>
<comment type="pathway">
    <text evidence="11">Porphyrin-containing compound metabolism.</text>
</comment>
<evidence type="ECO:0000313" key="14">
    <source>
        <dbReference type="Proteomes" id="UP000184231"/>
    </source>
</evidence>
<feature type="transmembrane region" description="Helical" evidence="12">
    <location>
        <begin position="116"/>
        <end position="136"/>
    </location>
</feature>
<gene>
    <name evidence="13" type="ORF">SAMN04487911_102166</name>
</gene>
<dbReference type="GO" id="GO:0016020">
    <property type="term" value="C:membrane"/>
    <property type="evidence" value="ECO:0007669"/>
    <property type="project" value="UniProtKB-SubCell"/>
</dbReference>
<reference evidence="14" key="1">
    <citation type="submission" date="2016-11" db="EMBL/GenBank/DDBJ databases">
        <authorList>
            <person name="Varghese N."/>
            <person name="Submissions S."/>
        </authorList>
    </citation>
    <scope>NUCLEOTIDE SEQUENCE [LARGE SCALE GENOMIC DNA]</scope>
    <source>
        <strain evidence="14">CGMCC 1.8863</strain>
    </source>
</reference>
<keyword evidence="3 12" id="KW-0812">Transmembrane</keyword>
<organism evidence="13 14">
    <name type="scientific">Arenibacter nanhaiticus</name>
    <dbReference type="NCBI Taxonomy" id="558155"/>
    <lineage>
        <taxon>Bacteria</taxon>
        <taxon>Pseudomonadati</taxon>
        <taxon>Bacteroidota</taxon>
        <taxon>Flavobacteriia</taxon>
        <taxon>Flavobacteriales</taxon>
        <taxon>Flavobacteriaceae</taxon>
        <taxon>Arenibacter</taxon>
    </lineage>
</organism>
<evidence type="ECO:0000256" key="10">
    <source>
        <dbReference type="ARBA" id="ARBA00023157"/>
    </source>
</evidence>
<dbReference type="GO" id="GO:0046872">
    <property type="term" value="F:metal ion binding"/>
    <property type="evidence" value="ECO:0007669"/>
    <property type="project" value="UniProtKB-KW"/>
</dbReference>
<dbReference type="PANTHER" id="PTHR35457">
    <property type="entry name" value="HEME A SYNTHASE"/>
    <property type="match status" value="1"/>
</dbReference>
<dbReference type="AlphaFoldDB" id="A0A1M6BEC3"/>
<evidence type="ECO:0000256" key="9">
    <source>
        <dbReference type="ARBA" id="ARBA00023136"/>
    </source>
</evidence>
<dbReference type="InterPro" id="IPR003780">
    <property type="entry name" value="COX15/CtaA_fam"/>
</dbReference>
<keyword evidence="10" id="KW-1015">Disulfide bond</keyword>
<dbReference type="GO" id="GO:0016491">
    <property type="term" value="F:oxidoreductase activity"/>
    <property type="evidence" value="ECO:0007669"/>
    <property type="project" value="UniProtKB-KW"/>
</dbReference>
<evidence type="ECO:0000256" key="8">
    <source>
        <dbReference type="ARBA" id="ARBA00023133"/>
    </source>
</evidence>
<dbReference type="Proteomes" id="UP000184231">
    <property type="component" value="Unassembled WGS sequence"/>
</dbReference>
<dbReference type="STRING" id="558155.SAMN04487911_102166"/>
<keyword evidence="9 12" id="KW-0472">Membrane</keyword>
<keyword evidence="8" id="KW-0350">Heme biosynthesis</keyword>
<evidence type="ECO:0000256" key="11">
    <source>
        <dbReference type="ARBA" id="ARBA00023444"/>
    </source>
</evidence>
<evidence type="ECO:0000256" key="6">
    <source>
        <dbReference type="ARBA" id="ARBA00023002"/>
    </source>
</evidence>
<evidence type="ECO:0000256" key="5">
    <source>
        <dbReference type="ARBA" id="ARBA00022989"/>
    </source>
</evidence>
<keyword evidence="14" id="KW-1185">Reference proteome</keyword>
<protein>
    <submittedName>
        <fullName evidence="13">Cytochrome c oxidase assembly protein subunit 15</fullName>
    </submittedName>
</protein>
<evidence type="ECO:0000313" key="13">
    <source>
        <dbReference type="EMBL" id="SHI47100.1"/>
    </source>
</evidence>
<feature type="transmembrane region" description="Helical" evidence="12">
    <location>
        <begin position="206"/>
        <end position="224"/>
    </location>
</feature>
<feature type="transmembrane region" description="Helical" evidence="12">
    <location>
        <begin position="286"/>
        <end position="306"/>
    </location>
</feature>
<dbReference type="OrthoDB" id="1447144at2"/>
<feature type="transmembrane region" description="Helical" evidence="12">
    <location>
        <begin position="312"/>
        <end position="332"/>
    </location>
</feature>
<dbReference type="PANTHER" id="PTHR35457:SF1">
    <property type="entry name" value="HEME A SYNTHASE"/>
    <property type="match status" value="1"/>
</dbReference>
<evidence type="ECO:0000256" key="12">
    <source>
        <dbReference type="SAM" id="Phobius"/>
    </source>
</evidence>
<keyword evidence="5 12" id="KW-1133">Transmembrane helix</keyword>
<evidence type="ECO:0000256" key="3">
    <source>
        <dbReference type="ARBA" id="ARBA00022692"/>
    </source>
</evidence>